<sequence>MKLESFQYKTQDNSIINYYESDNDNPILLMIHAQGTNANSYSEVAKDLSKRFHLILVDCYGHGKSSHTMEKYNIVSQGNDLIEFIKSKTSEKISILGHSSGGLISSYIASVSDVCCNLILEDPPLFSSCGEKRFNYYNFKDLSTCCHNFINQDEETDFVYYYFMNQYAWNFFPESSREKIRSKTGKSALKYRKKHPDKNLKVMFWPKKFLQAFNGLQDYDPYFGENFYNDSFNCNIDYRELLSNIKCPTLFMKANTTIAEDGLIQGALSDDDLKLVTDLIENISVEYFDCGHGIHVEKKKDFVKSVINTLEG</sequence>
<feature type="domain" description="AB hydrolase-1" evidence="1">
    <location>
        <begin position="26"/>
        <end position="298"/>
    </location>
</feature>
<dbReference type="EMBL" id="FMXB01000004">
    <property type="protein sequence ID" value="SDA45916.1"/>
    <property type="molecule type" value="Genomic_DNA"/>
</dbReference>
<proteinExistence type="predicted"/>
<dbReference type="InterPro" id="IPR000073">
    <property type="entry name" value="AB_hydrolase_1"/>
</dbReference>
<dbReference type="Gene3D" id="3.40.50.1820">
    <property type="entry name" value="alpha/beta hydrolase"/>
    <property type="match status" value="1"/>
</dbReference>
<dbReference type="PANTHER" id="PTHR43798">
    <property type="entry name" value="MONOACYLGLYCEROL LIPASE"/>
    <property type="match status" value="1"/>
</dbReference>
<name>A0A1G5VKF7_9EURY</name>
<accession>A0A1G5VKF7</accession>
<dbReference type="GO" id="GO:0016020">
    <property type="term" value="C:membrane"/>
    <property type="evidence" value="ECO:0007669"/>
    <property type="project" value="TreeGrafter"/>
</dbReference>
<organism evidence="2 3">
    <name type="scientific">Methanobrevibacter millerae</name>
    <dbReference type="NCBI Taxonomy" id="230361"/>
    <lineage>
        <taxon>Archaea</taxon>
        <taxon>Methanobacteriati</taxon>
        <taxon>Methanobacteriota</taxon>
        <taxon>Methanomada group</taxon>
        <taxon>Methanobacteria</taxon>
        <taxon>Methanobacteriales</taxon>
        <taxon>Methanobacteriaceae</taxon>
        <taxon>Methanobrevibacter</taxon>
    </lineage>
</organism>
<dbReference type="OrthoDB" id="75291at2157"/>
<dbReference type="PANTHER" id="PTHR43798:SF33">
    <property type="entry name" value="HYDROLASE, PUTATIVE (AFU_ORTHOLOGUE AFUA_2G14860)-RELATED"/>
    <property type="match status" value="1"/>
</dbReference>
<dbReference type="Pfam" id="PF00561">
    <property type="entry name" value="Abhydrolase_1"/>
    <property type="match status" value="1"/>
</dbReference>
<dbReference type="AlphaFoldDB" id="A0A1G5VKF7"/>
<evidence type="ECO:0000313" key="2">
    <source>
        <dbReference type="EMBL" id="SDA45916.1"/>
    </source>
</evidence>
<evidence type="ECO:0000313" key="3">
    <source>
        <dbReference type="Proteomes" id="UP000323439"/>
    </source>
</evidence>
<protein>
    <submittedName>
        <fullName evidence="2">Pimeloyl-ACP methyl ester carboxylesterase</fullName>
    </submittedName>
</protein>
<gene>
    <name evidence="2" type="ORF">SAMN02910315_00668</name>
</gene>
<dbReference type="RefSeq" id="WP_149731290.1">
    <property type="nucleotide sequence ID" value="NZ_FMXB01000004.1"/>
</dbReference>
<evidence type="ECO:0000259" key="1">
    <source>
        <dbReference type="Pfam" id="PF00561"/>
    </source>
</evidence>
<dbReference type="InterPro" id="IPR029058">
    <property type="entry name" value="AB_hydrolase_fold"/>
</dbReference>
<keyword evidence="3" id="KW-1185">Reference proteome</keyword>
<dbReference type="Proteomes" id="UP000323439">
    <property type="component" value="Unassembled WGS sequence"/>
</dbReference>
<reference evidence="2 3" key="1">
    <citation type="submission" date="2016-10" db="EMBL/GenBank/DDBJ databases">
        <authorList>
            <person name="Varghese N."/>
            <person name="Submissions S."/>
        </authorList>
    </citation>
    <scope>NUCLEOTIDE SEQUENCE [LARGE SCALE GENOMIC DNA]</scope>
    <source>
        <strain evidence="2 3">DSM 16643</strain>
    </source>
</reference>
<dbReference type="InterPro" id="IPR050266">
    <property type="entry name" value="AB_hydrolase_sf"/>
</dbReference>
<dbReference type="SUPFAM" id="SSF53474">
    <property type="entry name" value="alpha/beta-Hydrolases"/>
    <property type="match status" value="1"/>
</dbReference>